<dbReference type="PANTHER" id="PTHR11079:SF156">
    <property type="entry name" value="INACTIVE TRNA-SPECIFIC ADENOSINE DEAMINASE-LIKE PROTEIN 3-RELATED"/>
    <property type="match status" value="1"/>
</dbReference>
<sequence length="635" mass="70816">MSNSSPFYDKPLKEYRDKLYVWHPQIEVWGATQGMLIGACCTAGSSFFILVRMRQFFNLYSQHHFLATAMPCIVFPTFGYLIFQDLCIDRKIVAGLRYPELKKSFCPTCFETRGSLIQATSGIAAPLLFSFVCCAASSLSFRTYPVPDIDKSRKVLGLIRRSCGSFKTSLIFLTGAQFLVGGFLTRKAIDHHDFALTKLMLRLKSTDCVDCLRVTDHLLSEYLGINSYDIDSGKGLLTFGDHLESERISEVVRILNISGIETFSVFVENGFDEVKSKLCLRPLFQNELLPSVKRSKIAESEGGFITDVSQLCAVLEPANWCSKGHNVPAWCATVDPLPKMSSCISALTRLKPLPKGLSHLKRAFVKQSGLNRVGRVLLGLAGQKFTEENAKDLASQLCKETSISEPTVDSCFVPLSQPRSCRQQTALSSLTKHGDVLRSWPFNFHSDQNLESLLSVGGLKDRLNESARPYFSVEELRWHNHWLRRAVDLSKDASNNGRNASCDPENTDSVCSCVVIHKPSVKKLDVNNQIPLVEMVSNSTKSCIDHASMLAANAIGRLNLEQGERYLLTDCDVYLSVEPCMMCTMALLHSRVARVFIAKRLPSIGGMCSRWKLPLVKTVNHHFLVFAPPPESNNQ</sequence>
<feature type="transmembrane region" description="Helical" evidence="3">
    <location>
        <begin position="63"/>
        <end position="83"/>
    </location>
</feature>
<evidence type="ECO:0000313" key="6">
    <source>
        <dbReference type="Proteomes" id="UP000274504"/>
    </source>
</evidence>
<evidence type="ECO:0000256" key="3">
    <source>
        <dbReference type="SAM" id="Phobius"/>
    </source>
</evidence>
<gene>
    <name evidence="5" type="ORF">HDID_LOCUS4891</name>
</gene>
<comment type="similarity">
    <text evidence="2">Belongs to the cytidine and deoxycytidylate deaminase family. ADAT3 subfamily.</text>
</comment>
<feature type="transmembrane region" description="Helical" evidence="3">
    <location>
        <begin position="165"/>
        <end position="184"/>
    </location>
</feature>
<feature type="transmembrane region" description="Helical" evidence="3">
    <location>
        <begin position="28"/>
        <end position="51"/>
    </location>
</feature>
<reference evidence="5 6" key="2">
    <citation type="submission" date="2018-11" db="EMBL/GenBank/DDBJ databases">
        <authorList>
            <consortium name="Pathogen Informatics"/>
        </authorList>
    </citation>
    <scope>NUCLEOTIDE SEQUENCE [LARGE SCALE GENOMIC DNA]</scope>
</reference>
<keyword evidence="3" id="KW-1133">Transmembrane helix</keyword>
<accession>A0A0R3SIX8</accession>
<evidence type="ECO:0000313" key="5">
    <source>
        <dbReference type="EMBL" id="VDL57008.1"/>
    </source>
</evidence>
<dbReference type="GO" id="GO:0008033">
    <property type="term" value="P:tRNA processing"/>
    <property type="evidence" value="ECO:0007669"/>
    <property type="project" value="UniProtKB-KW"/>
</dbReference>
<evidence type="ECO:0000256" key="2">
    <source>
        <dbReference type="ARBA" id="ARBA00038160"/>
    </source>
</evidence>
<organism evidence="7">
    <name type="scientific">Hymenolepis diminuta</name>
    <name type="common">Rat tapeworm</name>
    <dbReference type="NCBI Taxonomy" id="6216"/>
    <lineage>
        <taxon>Eukaryota</taxon>
        <taxon>Metazoa</taxon>
        <taxon>Spiralia</taxon>
        <taxon>Lophotrochozoa</taxon>
        <taxon>Platyhelminthes</taxon>
        <taxon>Cestoda</taxon>
        <taxon>Eucestoda</taxon>
        <taxon>Cyclophyllidea</taxon>
        <taxon>Hymenolepididae</taxon>
        <taxon>Hymenolepis</taxon>
    </lineage>
</organism>
<evidence type="ECO:0000256" key="1">
    <source>
        <dbReference type="ARBA" id="ARBA00022694"/>
    </source>
</evidence>
<keyword evidence="3" id="KW-0472">Membrane</keyword>
<keyword evidence="3" id="KW-0812">Transmembrane</keyword>
<dbReference type="PANTHER" id="PTHR11079">
    <property type="entry name" value="CYTOSINE DEAMINASE FAMILY MEMBER"/>
    <property type="match status" value="1"/>
</dbReference>
<dbReference type="SUPFAM" id="SSF53927">
    <property type="entry name" value="Cytidine deaminase-like"/>
    <property type="match status" value="1"/>
</dbReference>
<dbReference type="STRING" id="6216.A0A0R3SIX8"/>
<dbReference type="OrthoDB" id="3180714at2759"/>
<dbReference type="GO" id="GO:0005634">
    <property type="term" value="C:nucleus"/>
    <property type="evidence" value="ECO:0007669"/>
    <property type="project" value="TreeGrafter"/>
</dbReference>
<evidence type="ECO:0000259" key="4">
    <source>
        <dbReference type="PROSITE" id="PS51747"/>
    </source>
</evidence>
<feature type="transmembrane region" description="Helical" evidence="3">
    <location>
        <begin position="123"/>
        <end position="144"/>
    </location>
</feature>
<dbReference type="InterPro" id="IPR002125">
    <property type="entry name" value="CMP_dCMP_dom"/>
</dbReference>
<protein>
    <submittedName>
        <fullName evidence="7">CMP/dCMP-type deaminase domain-containing protein</fullName>
    </submittedName>
</protein>
<dbReference type="InterPro" id="IPR016193">
    <property type="entry name" value="Cytidine_deaminase-like"/>
</dbReference>
<dbReference type="PROSITE" id="PS51747">
    <property type="entry name" value="CYT_DCMP_DEAMINASES_2"/>
    <property type="match status" value="1"/>
</dbReference>
<dbReference type="Pfam" id="PF00383">
    <property type="entry name" value="dCMP_cyt_deam_1"/>
    <property type="match status" value="1"/>
</dbReference>
<dbReference type="WBParaSite" id="HDID_0000489301-mRNA-1">
    <property type="protein sequence ID" value="HDID_0000489301-mRNA-1"/>
    <property type="gene ID" value="HDID_0000489301"/>
</dbReference>
<dbReference type="EMBL" id="UYSG01002110">
    <property type="protein sequence ID" value="VDL57008.1"/>
    <property type="molecule type" value="Genomic_DNA"/>
</dbReference>
<dbReference type="AlphaFoldDB" id="A0A0R3SIX8"/>
<feature type="domain" description="CMP/dCMP-type deaminase" evidence="4">
    <location>
        <begin position="477"/>
        <end position="610"/>
    </location>
</feature>
<dbReference type="Proteomes" id="UP000274504">
    <property type="component" value="Unassembled WGS sequence"/>
</dbReference>
<dbReference type="Gene3D" id="3.40.140.10">
    <property type="entry name" value="Cytidine Deaminase, domain 2"/>
    <property type="match status" value="1"/>
</dbReference>
<evidence type="ECO:0000313" key="7">
    <source>
        <dbReference type="WBParaSite" id="HDID_0000489301-mRNA-1"/>
    </source>
</evidence>
<keyword evidence="1" id="KW-0819">tRNA processing</keyword>
<name>A0A0R3SIX8_HYMDI</name>
<dbReference type="GO" id="GO:0052717">
    <property type="term" value="F:tRNA-specific adenosine-34 deaminase activity"/>
    <property type="evidence" value="ECO:0007669"/>
    <property type="project" value="TreeGrafter"/>
</dbReference>
<dbReference type="GO" id="GO:0005737">
    <property type="term" value="C:cytoplasm"/>
    <property type="evidence" value="ECO:0007669"/>
    <property type="project" value="TreeGrafter"/>
</dbReference>
<reference evidence="7" key="1">
    <citation type="submission" date="2017-02" db="UniProtKB">
        <authorList>
            <consortium name="WormBaseParasite"/>
        </authorList>
    </citation>
    <scope>IDENTIFICATION</scope>
</reference>
<proteinExistence type="inferred from homology"/>